<evidence type="ECO:0000313" key="2">
    <source>
        <dbReference type="Proteomes" id="UP001215461"/>
    </source>
</evidence>
<dbReference type="InterPro" id="IPR029039">
    <property type="entry name" value="Flavoprotein-like_sf"/>
</dbReference>
<dbReference type="AlphaFoldDB" id="A0ABD4XJ65"/>
<proteinExistence type="predicted"/>
<dbReference type="PANTHER" id="PTHR37297:SF1">
    <property type="entry name" value="PROTEIN NRDI"/>
    <property type="match status" value="1"/>
</dbReference>
<dbReference type="PANTHER" id="PTHR37297">
    <property type="entry name" value="PROTEIN NRDI"/>
    <property type="match status" value="1"/>
</dbReference>
<comment type="caution">
    <text evidence="1">The sequence shown here is derived from an EMBL/GenBank/DDBJ whole genome shotgun (WGS) entry which is preliminary data.</text>
</comment>
<name>A0ABD4XJ65_WEIPA</name>
<dbReference type="Pfam" id="PF07972">
    <property type="entry name" value="Flavodoxin_NdrI"/>
    <property type="match status" value="1"/>
</dbReference>
<organism evidence="1 2">
    <name type="scientific">Weissella paramesenteroides</name>
    <name type="common">Leuconostoc paramesenteroides</name>
    <dbReference type="NCBI Taxonomy" id="1249"/>
    <lineage>
        <taxon>Bacteria</taxon>
        <taxon>Bacillati</taxon>
        <taxon>Bacillota</taxon>
        <taxon>Bacilli</taxon>
        <taxon>Lactobacillales</taxon>
        <taxon>Lactobacillaceae</taxon>
        <taxon>Weissella</taxon>
    </lineage>
</organism>
<dbReference type="SUPFAM" id="SSF52218">
    <property type="entry name" value="Flavoproteins"/>
    <property type="match status" value="1"/>
</dbReference>
<sequence length="150" mass="16952">MKMPIHLLYTSISGNTHSFIEKLTAYAETQGRVTFTPIEVSDATPDIIEDAPFFVFVPTYLDGGNGIDNGVFEILTDCLREQLEIPENQQHLLGIIGSGNKNFNAQYILTARRYALQFNVPLIANYELRGTPTDVERVYNAIQQRLEEIK</sequence>
<reference evidence="1 2" key="1">
    <citation type="submission" date="2020-03" db="EMBL/GenBank/DDBJ databases">
        <title>Comparative genomics of Weissella paramesenteroides.</title>
        <authorList>
            <person name="Kant R."/>
            <person name="Takala T."/>
            <person name="Saris P."/>
        </authorList>
    </citation>
    <scope>NUCLEOTIDE SEQUENCE [LARGE SCALE GENOMIC DNA]</scope>
    <source>
        <strain evidence="1 2">SJ27-4</strain>
    </source>
</reference>
<evidence type="ECO:0000313" key="1">
    <source>
        <dbReference type="EMBL" id="MDF8371192.1"/>
    </source>
</evidence>
<accession>A0ABD4XJ65</accession>
<dbReference type="PIRSF" id="PIRSF005087">
    <property type="entry name" value="NrdI"/>
    <property type="match status" value="1"/>
</dbReference>
<protein>
    <submittedName>
        <fullName evidence="1">Class Ib ribonucleoside-diphosphate reductase assembly flavoprotein NrdI</fullName>
    </submittedName>
</protein>
<dbReference type="EMBL" id="JAANXN010000007">
    <property type="protein sequence ID" value="MDF8371192.1"/>
    <property type="molecule type" value="Genomic_DNA"/>
</dbReference>
<dbReference type="InterPro" id="IPR004465">
    <property type="entry name" value="RNR_NrdI"/>
</dbReference>
<dbReference type="Proteomes" id="UP001215461">
    <property type="component" value="Unassembled WGS sequence"/>
</dbReference>
<dbReference type="Gene3D" id="3.40.50.360">
    <property type="match status" value="1"/>
</dbReference>
<gene>
    <name evidence="1" type="ORF">G9403_05990</name>
</gene>